<accession>A0AAJ0C9T4</accession>
<dbReference type="AlphaFoldDB" id="A0AAJ0C9T4"/>
<evidence type="ECO:0000313" key="2">
    <source>
        <dbReference type="EMBL" id="KAK1771274.1"/>
    </source>
</evidence>
<comment type="caution">
    <text evidence="2">The sequence shown here is derived from an EMBL/GenBank/DDBJ whole genome shotgun (WGS) entry which is preliminary data.</text>
</comment>
<evidence type="ECO:0000313" key="3">
    <source>
        <dbReference type="Proteomes" id="UP001244011"/>
    </source>
</evidence>
<keyword evidence="3" id="KW-1185">Reference proteome</keyword>
<dbReference type="InterPro" id="IPR056672">
    <property type="entry name" value="DUF7770"/>
</dbReference>
<organism evidence="2 3">
    <name type="scientific">Phialemonium atrogriseum</name>
    <dbReference type="NCBI Taxonomy" id="1093897"/>
    <lineage>
        <taxon>Eukaryota</taxon>
        <taxon>Fungi</taxon>
        <taxon>Dikarya</taxon>
        <taxon>Ascomycota</taxon>
        <taxon>Pezizomycotina</taxon>
        <taxon>Sordariomycetes</taxon>
        <taxon>Sordariomycetidae</taxon>
        <taxon>Cephalothecales</taxon>
        <taxon>Cephalothecaceae</taxon>
        <taxon>Phialemonium</taxon>
    </lineage>
</organism>
<feature type="domain" description="DUF7770" evidence="1">
    <location>
        <begin position="35"/>
        <end position="186"/>
    </location>
</feature>
<dbReference type="Pfam" id="PF24968">
    <property type="entry name" value="DUF7770"/>
    <property type="match status" value="1"/>
</dbReference>
<dbReference type="RefSeq" id="XP_060287487.1">
    <property type="nucleotide sequence ID" value="XM_060422141.1"/>
</dbReference>
<name>A0AAJ0C9T4_9PEZI</name>
<sequence length="189" mass="20961">MDPALQNIHGIPEFSSNWNLDNIDTSNLPATVSPIHLCALRNDLNEGDEAGESPTNHWTMCLQLSPQSSVMLDMAPGYGSDGLRGKVEASSIGEPYTEETRRTFSFKPTKEITVGDVIRLVAERGRDAFSFSPEWEGCRFWMSTVMGDFEDAGLVEEGSAKTAKEALLKYWVNPEGSEPRVMREGTSRR</sequence>
<proteinExistence type="predicted"/>
<evidence type="ECO:0000259" key="1">
    <source>
        <dbReference type="Pfam" id="PF24968"/>
    </source>
</evidence>
<protein>
    <recommendedName>
        <fullName evidence="1">DUF7770 domain-containing protein</fullName>
    </recommendedName>
</protein>
<dbReference type="EMBL" id="MU838998">
    <property type="protein sequence ID" value="KAK1771274.1"/>
    <property type="molecule type" value="Genomic_DNA"/>
</dbReference>
<gene>
    <name evidence="2" type="ORF">QBC33DRAFT_146604</name>
</gene>
<dbReference type="Proteomes" id="UP001244011">
    <property type="component" value="Unassembled WGS sequence"/>
</dbReference>
<reference evidence="2" key="1">
    <citation type="submission" date="2023-06" db="EMBL/GenBank/DDBJ databases">
        <title>Genome-scale phylogeny and comparative genomics of the fungal order Sordariales.</title>
        <authorList>
            <consortium name="Lawrence Berkeley National Laboratory"/>
            <person name="Hensen N."/>
            <person name="Bonometti L."/>
            <person name="Westerberg I."/>
            <person name="Brannstrom I.O."/>
            <person name="Guillou S."/>
            <person name="Cros-Aarteil S."/>
            <person name="Calhoun S."/>
            <person name="Haridas S."/>
            <person name="Kuo A."/>
            <person name="Mondo S."/>
            <person name="Pangilinan J."/>
            <person name="Riley R."/>
            <person name="Labutti K."/>
            <person name="Andreopoulos B."/>
            <person name="Lipzen A."/>
            <person name="Chen C."/>
            <person name="Yanf M."/>
            <person name="Daum C."/>
            <person name="Ng V."/>
            <person name="Clum A."/>
            <person name="Steindorff A."/>
            <person name="Ohm R."/>
            <person name="Martin F."/>
            <person name="Silar P."/>
            <person name="Natvig D."/>
            <person name="Lalanne C."/>
            <person name="Gautier V."/>
            <person name="Ament-Velasquez S.L."/>
            <person name="Kruys A."/>
            <person name="Hutchinson M.I."/>
            <person name="Powell A.J."/>
            <person name="Barry K."/>
            <person name="Miller A.N."/>
            <person name="Grigoriev I.V."/>
            <person name="Debuchy R."/>
            <person name="Gladieux P."/>
            <person name="Thoren M.H."/>
            <person name="Johannesson H."/>
        </authorList>
    </citation>
    <scope>NUCLEOTIDE SEQUENCE</scope>
    <source>
        <strain evidence="2">8032-3</strain>
    </source>
</reference>
<dbReference type="GeneID" id="85305328"/>